<dbReference type="InterPro" id="IPR001457">
    <property type="entry name" value="NADH_UbQ/plastoQ_OxRdtase_su6"/>
</dbReference>
<evidence type="ECO:0000256" key="6">
    <source>
        <dbReference type="ARBA" id="ARBA00022660"/>
    </source>
</evidence>
<comment type="similarity">
    <text evidence="2 15">Belongs to the complex I subunit 6 family.</text>
</comment>
<evidence type="ECO:0000256" key="13">
    <source>
        <dbReference type="ARBA" id="ARBA00023136"/>
    </source>
</evidence>
<feature type="transmembrane region" description="Helical" evidence="15">
    <location>
        <begin position="45"/>
        <end position="68"/>
    </location>
</feature>
<reference evidence="16" key="1">
    <citation type="journal article" date="2018" name="Mol. Biol. Evol.">
        <title>Transoceanic dispersal and plate tectonics shaped global cockroach distributions: evidence from mitochondrial phylogenomics.</title>
        <authorList>
            <person name="Bourguignon T."/>
            <person name="Qian T."/>
            <person name="Ho S.Y.W."/>
            <person name="Juna F."/>
            <person name="Wang Z."/>
            <person name="Arab D.A."/>
            <person name="Cameron S.L."/>
            <person name="Walker J."/>
            <person name="Rentz D."/>
            <person name="Evans T.A."/>
            <person name="Lo N."/>
        </authorList>
    </citation>
    <scope>NUCLEOTIDE SEQUENCE</scope>
</reference>
<dbReference type="GO" id="GO:0008137">
    <property type="term" value="F:NADH dehydrogenase (ubiquinone) activity"/>
    <property type="evidence" value="ECO:0007669"/>
    <property type="project" value="UniProtKB-EC"/>
</dbReference>
<keyword evidence="5 15" id="KW-0813">Transport</keyword>
<keyword evidence="7 15" id="KW-0812">Transmembrane</keyword>
<proteinExistence type="inferred from homology"/>
<dbReference type="Pfam" id="PF00499">
    <property type="entry name" value="Oxidored_q3"/>
    <property type="match status" value="1"/>
</dbReference>
<geneLocation type="mitochondrion" evidence="16"/>
<evidence type="ECO:0000256" key="10">
    <source>
        <dbReference type="ARBA" id="ARBA00022989"/>
    </source>
</evidence>
<dbReference type="GO" id="GO:0031966">
    <property type="term" value="C:mitochondrial membrane"/>
    <property type="evidence" value="ECO:0007669"/>
    <property type="project" value="UniProtKB-SubCell"/>
</dbReference>
<evidence type="ECO:0000256" key="2">
    <source>
        <dbReference type="ARBA" id="ARBA00005698"/>
    </source>
</evidence>
<dbReference type="AlphaFoldDB" id="A0A2P1H9U7"/>
<keyword evidence="12 15" id="KW-0496">Mitochondrion</keyword>
<gene>
    <name evidence="16" type="primary">nad6</name>
</gene>
<evidence type="ECO:0000256" key="3">
    <source>
        <dbReference type="ARBA" id="ARBA00012944"/>
    </source>
</evidence>
<keyword evidence="11 15" id="KW-0520">NAD</keyword>
<evidence type="ECO:0000256" key="5">
    <source>
        <dbReference type="ARBA" id="ARBA00022448"/>
    </source>
</evidence>
<evidence type="ECO:0000256" key="15">
    <source>
        <dbReference type="RuleBase" id="RU004430"/>
    </source>
</evidence>
<evidence type="ECO:0000256" key="1">
    <source>
        <dbReference type="ARBA" id="ARBA00004225"/>
    </source>
</evidence>
<keyword evidence="10 15" id="KW-1133">Transmembrane helix</keyword>
<dbReference type="EMBL" id="MG882233">
    <property type="protein sequence ID" value="AVN68300.1"/>
    <property type="molecule type" value="Genomic_DNA"/>
</dbReference>
<evidence type="ECO:0000256" key="11">
    <source>
        <dbReference type="ARBA" id="ARBA00023027"/>
    </source>
</evidence>
<feature type="transmembrane region" description="Helical" evidence="15">
    <location>
        <begin position="20"/>
        <end position="39"/>
    </location>
</feature>
<keyword evidence="13 15" id="KW-0472">Membrane</keyword>
<evidence type="ECO:0000256" key="4">
    <source>
        <dbReference type="ARBA" id="ARBA00021095"/>
    </source>
</evidence>
<dbReference type="EC" id="7.1.1.2" evidence="3 15"/>
<evidence type="ECO:0000256" key="14">
    <source>
        <dbReference type="ARBA" id="ARBA00049551"/>
    </source>
</evidence>
<keyword evidence="15" id="KW-0830">Ubiquinone</keyword>
<evidence type="ECO:0000256" key="9">
    <source>
        <dbReference type="ARBA" id="ARBA00022982"/>
    </source>
</evidence>
<dbReference type="PANTHER" id="PTHR11435:SF1">
    <property type="entry name" value="NADH-UBIQUINONE OXIDOREDUCTASE CHAIN 6"/>
    <property type="match status" value="1"/>
</dbReference>
<evidence type="ECO:0000256" key="7">
    <source>
        <dbReference type="ARBA" id="ARBA00022692"/>
    </source>
</evidence>
<organism evidence="16">
    <name type="scientific">Lamproblatta albipalpus</name>
    <dbReference type="NCBI Taxonomy" id="1080993"/>
    <lineage>
        <taxon>Eukaryota</taxon>
        <taxon>Metazoa</taxon>
        <taxon>Ecdysozoa</taxon>
        <taxon>Arthropoda</taxon>
        <taxon>Hexapoda</taxon>
        <taxon>Insecta</taxon>
        <taxon>Pterygota</taxon>
        <taxon>Neoptera</taxon>
        <taxon>Polyneoptera</taxon>
        <taxon>Dictyoptera</taxon>
        <taxon>Blattodea</taxon>
        <taxon>Blattoidea</taxon>
        <taxon>Lamproblattidae</taxon>
        <taxon>Lamproblatta</taxon>
    </lineage>
</organism>
<dbReference type="PANTHER" id="PTHR11435">
    <property type="entry name" value="NADH UBIQUINONE OXIDOREDUCTASE SUBUNIT ND6"/>
    <property type="match status" value="1"/>
</dbReference>
<feature type="transmembrane region" description="Helical" evidence="15">
    <location>
        <begin position="131"/>
        <end position="151"/>
    </location>
</feature>
<keyword evidence="6 15" id="KW-0679">Respiratory chain</keyword>
<feature type="transmembrane region" description="Helical" evidence="15">
    <location>
        <begin position="80"/>
        <end position="98"/>
    </location>
</feature>
<sequence length="162" mass="18502">MLTSMMTMMAIMLTQIKHPLAMGLLLLIQTIIIAMITGFTTKSFWFSYILLLIFLGGMLILFIYITSLASNEMFSLSMKMTLTTMILFMMMMMTKNFMPNNNIETMSSSLSPMNMETTMQLMKLYNEPSNLLLLMMGLYLLLTLIVVVNITNISKGPLRQMN</sequence>
<comment type="function">
    <text evidence="15">Core subunit of the mitochondrial membrane respiratory chain NADH dehydrogenase (Complex I) which catalyzes electron transfer from NADH through the respiratory chain, using ubiquinone as an electron acceptor. Essential for the catalytic activity and assembly of complex I.</text>
</comment>
<evidence type="ECO:0000313" key="16">
    <source>
        <dbReference type="EMBL" id="AVN68300.1"/>
    </source>
</evidence>
<dbReference type="InterPro" id="IPR050269">
    <property type="entry name" value="ComplexI_Subunit6"/>
</dbReference>
<evidence type="ECO:0000256" key="8">
    <source>
        <dbReference type="ARBA" id="ARBA00022967"/>
    </source>
</evidence>
<accession>A0A2P1H9U7</accession>
<evidence type="ECO:0000256" key="12">
    <source>
        <dbReference type="ARBA" id="ARBA00023128"/>
    </source>
</evidence>
<comment type="subcellular location">
    <subcellularLocation>
        <location evidence="1 15">Mitochondrion membrane</location>
        <topology evidence="1 15">Multi-pass membrane protein</topology>
    </subcellularLocation>
</comment>
<keyword evidence="9 15" id="KW-0249">Electron transport</keyword>
<name>A0A2P1H9U7_9NEOP</name>
<keyword evidence="8 15" id="KW-1278">Translocase</keyword>
<protein>
    <recommendedName>
        <fullName evidence="4 15">NADH-ubiquinone oxidoreductase chain 6</fullName>
        <ecNumber evidence="3 15">7.1.1.2</ecNumber>
    </recommendedName>
</protein>
<comment type="catalytic activity">
    <reaction evidence="14 15">
        <text>a ubiquinone + NADH + 5 H(+)(in) = a ubiquinol + NAD(+) + 4 H(+)(out)</text>
        <dbReference type="Rhea" id="RHEA:29091"/>
        <dbReference type="Rhea" id="RHEA-COMP:9565"/>
        <dbReference type="Rhea" id="RHEA-COMP:9566"/>
        <dbReference type="ChEBI" id="CHEBI:15378"/>
        <dbReference type="ChEBI" id="CHEBI:16389"/>
        <dbReference type="ChEBI" id="CHEBI:17976"/>
        <dbReference type="ChEBI" id="CHEBI:57540"/>
        <dbReference type="ChEBI" id="CHEBI:57945"/>
        <dbReference type="EC" id="7.1.1.2"/>
    </reaction>
</comment>